<name>A0A7R8ZBG1_TIMDO</name>
<proteinExistence type="predicted"/>
<reference evidence="1" key="1">
    <citation type="submission" date="2020-11" db="EMBL/GenBank/DDBJ databases">
        <authorList>
            <person name="Tran Van P."/>
        </authorList>
    </citation>
    <scope>NUCLEOTIDE SEQUENCE</scope>
</reference>
<dbReference type="InterPro" id="IPR013320">
    <property type="entry name" value="ConA-like_dom_sf"/>
</dbReference>
<organism evidence="1">
    <name type="scientific">Timema douglasi</name>
    <name type="common">Walking stick</name>
    <dbReference type="NCBI Taxonomy" id="61478"/>
    <lineage>
        <taxon>Eukaryota</taxon>
        <taxon>Metazoa</taxon>
        <taxon>Ecdysozoa</taxon>
        <taxon>Arthropoda</taxon>
        <taxon>Hexapoda</taxon>
        <taxon>Insecta</taxon>
        <taxon>Pterygota</taxon>
        <taxon>Neoptera</taxon>
        <taxon>Polyneoptera</taxon>
        <taxon>Phasmatodea</taxon>
        <taxon>Timematodea</taxon>
        <taxon>Timematoidea</taxon>
        <taxon>Timematidae</taxon>
        <taxon>Timema</taxon>
    </lineage>
</organism>
<accession>A0A7R8ZBG1</accession>
<dbReference type="Gene3D" id="2.60.120.200">
    <property type="match status" value="1"/>
</dbReference>
<sequence>MLFPEAVLVEFNHDLAKHVLSKVNPCSSCSFLGLFSWRLITCYLRFFQGLFSRITFREPLFVGGAGNTTGLADKLPVEEGLKGCIRHLEVNDHVYNFNLAPLGDSIKGFDVDLRADIMMYSGPKADVLMYRRLRADIMMYSGPKADVLMYSRLSYDIMMYSRPKADVLM</sequence>
<protein>
    <recommendedName>
        <fullName evidence="2">Laminin G domain-containing protein</fullName>
    </recommendedName>
</protein>
<gene>
    <name evidence="1" type="ORF">TDIB3V08_LOCUS9780</name>
</gene>
<dbReference type="AlphaFoldDB" id="A0A7R8ZBG1"/>
<dbReference type="EMBL" id="OA570876">
    <property type="protein sequence ID" value="CAD7203613.1"/>
    <property type="molecule type" value="Genomic_DNA"/>
</dbReference>
<dbReference type="SUPFAM" id="SSF49899">
    <property type="entry name" value="Concanavalin A-like lectins/glucanases"/>
    <property type="match status" value="1"/>
</dbReference>
<evidence type="ECO:0008006" key="2">
    <source>
        <dbReference type="Google" id="ProtNLM"/>
    </source>
</evidence>
<evidence type="ECO:0000313" key="1">
    <source>
        <dbReference type="EMBL" id="CAD7203613.1"/>
    </source>
</evidence>